<dbReference type="Proteomes" id="UP000576225">
    <property type="component" value="Unassembled WGS sequence"/>
</dbReference>
<dbReference type="PROSITE" id="PS51898">
    <property type="entry name" value="TYR_RECOMBINASE"/>
    <property type="match status" value="1"/>
</dbReference>
<dbReference type="GO" id="GO:0006310">
    <property type="term" value="P:DNA recombination"/>
    <property type="evidence" value="ECO:0007669"/>
    <property type="project" value="UniProtKB-KW"/>
</dbReference>
<dbReference type="GO" id="GO:0015074">
    <property type="term" value="P:DNA integration"/>
    <property type="evidence" value="ECO:0007669"/>
    <property type="project" value="InterPro"/>
</dbReference>
<reference evidence="5 6" key="1">
    <citation type="submission" date="2020-04" db="EMBL/GenBank/DDBJ databases">
        <authorList>
            <person name="Hitch T.C.A."/>
            <person name="Wylensek D."/>
            <person name="Clavel T."/>
        </authorList>
    </citation>
    <scope>NUCLEOTIDE SEQUENCE [LARGE SCALE GENOMIC DNA]</scope>
    <source>
        <strain evidence="5 6">COR2-253-APC-1A</strain>
    </source>
</reference>
<comment type="caution">
    <text evidence="5">The sequence shown here is derived from an EMBL/GenBank/DDBJ whole genome shotgun (WGS) entry which is preliminary data.</text>
</comment>
<gene>
    <name evidence="5" type="ORF">HF882_11625</name>
</gene>
<accession>A0A848AUV8</accession>
<protein>
    <submittedName>
        <fullName evidence="5">Phage integrase family protein</fullName>
    </submittedName>
</protein>
<evidence type="ECO:0000259" key="4">
    <source>
        <dbReference type="PROSITE" id="PS51898"/>
    </source>
</evidence>
<dbReference type="PANTHER" id="PTHR30349">
    <property type="entry name" value="PHAGE INTEGRASE-RELATED"/>
    <property type="match status" value="1"/>
</dbReference>
<evidence type="ECO:0000256" key="3">
    <source>
        <dbReference type="ARBA" id="ARBA00023172"/>
    </source>
</evidence>
<dbReference type="Gene3D" id="1.10.150.130">
    <property type="match status" value="1"/>
</dbReference>
<sequence length="436" mass="49983">MAIQKIKLDLGTVYQKEEGGIYYFRYQVNGARKAISLKTRNQKEALKEANKQIPLLKATSAEIIAAHIKHARGLITPEKNLLLSEAWAVYERSPERATPDTVSEALAYRSTFEEFVNWINDPGKTLRDITCQIADEYAQQMRTLNIAVSTHNRKIKRIRRVFRVLREYWSGENPFQSPTLLRKEREEREHDVHRLSFTREQEQQLQIVLDDDQYKVMNKPEVRVIYYLGMFTGQRMKDCVLLRWNKINFNLKRIWVKQFKTGKEVTIPIAPKLLEVLQGALAWKTGEADYVCPNIATRYNKTNVLGKNVGNNLVNIDMLRVIRWIGLEPSIEVPGRDKKVTVYGFHSLRHSFASYCAEAGVPQATVLSILGADSEIVNKYYTHVGDEAQRQAIAAITGELNGKSAQQRINEALELIRTSPEPSNAVLVKVKDILEK</sequence>
<keyword evidence="2" id="KW-0238">DNA-binding</keyword>
<keyword evidence="3" id="KW-0233">DNA recombination</keyword>
<dbReference type="InterPro" id="IPR002104">
    <property type="entry name" value="Integrase_catalytic"/>
</dbReference>
<proteinExistence type="inferred from homology"/>
<dbReference type="InterPro" id="IPR010998">
    <property type="entry name" value="Integrase_recombinase_N"/>
</dbReference>
<dbReference type="AlphaFoldDB" id="A0A848AUV8"/>
<dbReference type="EMBL" id="JABAEW010000021">
    <property type="protein sequence ID" value="NMD87235.1"/>
    <property type="molecule type" value="Genomic_DNA"/>
</dbReference>
<organism evidence="5 6">
    <name type="scientific">Victivallis vadensis</name>
    <dbReference type="NCBI Taxonomy" id="172901"/>
    <lineage>
        <taxon>Bacteria</taxon>
        <taxon>Pseudomonadati</taxon>
        <taxon>Lentisphaerota</taxon>
        <taxon>Lentisphaeria</taxon>
        <taxon>Victivallales</taxon>
        <taxon>Victivallaceae</taxon>
        <taxon>Victivallis</taxon>
    </lineage>
</organism>
<dbReference type="PANTHER" id="PTHR30349:SF64">
    <property type="entry name" value="PROPHAGE INTEGRASE INTD-RELATED"/>
    <property type="match status" value="1"/>
</dbReference>
<dbReference type="Pfam" id="PF00589">
    <property type="entry name" value="Phage_integrase"/>
    <property type="match status" value="1"/>
</dbReference>
<dbReference type="InterPro" id="IPR050090">
    <property type="entry name" value="Tyrosine_recombinase_XerCD"/>
</dbReference>
<comment type="similarity">
    <text evidence="1">Belongs to the 'phage' integrase family.</text>
</comment>
<dbReference type="RefSeq" id="WP_106052536.1">
    <property type="nucleotide sequence ID" value="NZ_JABAEW010000021.1"/>
</dbReference>
<dbReference type="InterPro" id="IPR013762">
    <property type="entry name" value="Integrase-like_cat_sf"/>
</dbReference>
<dbReference type="Gene3D" id="1.10.443.10">
    <property type="entry name" value="Intergrase catalytic core"/>
    <property type="match status" value="1"/>
</dbReference>
<evidence type="ECO:0000256" key="2">
    <source>
        <dbReference type="ARBA" id="ARBA00023125"/>
    </source>
</evidence>
<dbReference type="InterPro" id="IPR011010">
    <property type="entry name" value="DNA_brk_join_enz"/>
</dbReference>
<dbReference type="GO" id="GO:0003677">
    <property type="term" value="F:DNA binding"/>
    <property type="evidence" value="ECO:0007669"/>
    <property type="project" value="UniProtKB-KW"/>
</dbReference>
<name>A0A848AUV8_9BACT</name>
<feature type="domain" description="Tyr recombinase" evidence="4">
    <location>
        <begin position="192"/>
        <end position="394"/>
    </location>
</feature>
<evidence type="ECO:0000313" key="5">
    <source>
        <dbReference type="EMBL" id="NMD87235.1"/>
    </source>
</evidence>
<dbReference type="SUPFAM" id="SSF56349">
    <property type="entry name" value="DNA breaking-rejoining enzymes"/>
    <property type="match status" value="1"/>
</dbReference>
<evidence type="ECO:0000313" key="6">
    <source>
        <dbReference type="Proteomes" id="UP000576225"/>
    </source>
</evidence>
<evidence type="ECO:0000256" key="1">
    <source>
        <dbReference type="ARBA" id="ARBA00008857"/>
    </source>
</evidence>